<evidence type="ECO:0000256" key="1">
    <source>
        <dbReference type="SAM" id="MobiDB-lite"/>
    </source>
</evidence>
<dbReference type="Proteomes" id="UP001500755">
    <property type="component" value="Unassembled WGS sequence"/>
</dbReference>
<accession>A0ABP5F5Q2</accession>
<organism evidence="2 3">
    <name type="scientific">Brevibacterium samyangense</name>
    <dbReference type="NCBI Taxonomy" id="366888"/>
    <lineage>
        <taxon>Bacteria</taxon>
        <taxon>Bacillati</taxon>
        <taxon>Actinomycetota</taxon>
        <taxon>Actinomycetes</taxon>
        <taxon>Micrococcales</taxon>
        <taxon>Brevibacteriaceae</taxon>
        <taxon>Brevibacterium</taxon>
    </lineage>
</organism>
<evidence type="ECO:0008006" key="4">
    <source>
        <dbReference type="Google" id="ProtNLM"/>
    </source>
</evidence>
<dbReference type="EMBL" id="BAAANO010000043">
    <property type="protein sequence ID" value="GAA2016073.1"/>
    <property type="molecule type" value="Genomic_DNA"/>
</dbReference>
<keyword evidence="3" id="KW-1185">Reference proteome</keyword>
<name>A0ABP5F5Q2_9MICO</name>
<proteinExistence type="predicted"/>
<protein>
    <recommendedName>
        <fullName evidence="4">Single-stranded DNA-binding protein</fullName>
    </recommendedName>
</protein>
<sequence length="91" mass="10040">MALWSAPGHPTRFIRYVFNDHEGPRVRQSHGGIMSYGENQYEENRQHESFEQGGSNESLGGRNEGQSFGNEAEGQVFGGGEESSFGGENPF</sequence>
<gene>
    <name evidence="2" type="ORF">GCM10009755_29700</name>
</gene>
<feature type="compositionally biased region" description="Polar residues" evidence="1">
    <location>
        <begin position="52"/>
        <end position="69"/>
    </location>
</feature>
<feature type="compositionally biased region" description="Low complexity" evidence="1">
    <location>
        <begin position="82"/>
        <end position="91"/>
    </location>
</feature>
<reference evidence="3" key="1">
    <citation type="journal article" date="2019" name="Int. J. Syst. Evol. Microbiol.">
        <title>The Global Catalogue of Microorganisms (GCM) 10K type strain sequencing project: providing services to taxonomists for standard genome sequencing and annotation.</title>
        <authorList>
            <consortium name="The Broad Institute Genomics Platform"/>
            <consortium name="The Broad Institute Genome Sequencing Center for Infectious Disease"/>
            <person name="Wu L."/>
            <person name="Ma J."/>
        </authorList>
    </citation>
    <scope>NUCLEOTIDE SEQUENCE [LARGE SCALE GENOMIC DNA]</scope>
    <source>
        <strain evidence="3">JCM 14546</strain>
    </source>
</reference>
<comment type="caution">
    <text evidence="2">The sequence shown here is derived from an EMBL/GenBank/DDBJ whole genome shotgun (WGS) entry which is preliminary data.</text>
</comment>
<evidence type="ECO:0000313" key="3">
    <source>
        <dbReference type="Proteomes" id="UP001500755"/>
    </source>
</evidence>
<evidence type="ECO:0000313" key="2">
    <source>
        <dbReference type="EMBL" id="GAA2016073.1"/>
    </source>
</evidence>
<feature type="region of interest" description="Disordered" evidence="1">
    <location>
        <begin position="43"/>
        <end position="91"/>
    </location>
</feature>